<dbReference type="RefSeq" id="WP_345050700.1">
    <property type="nucleotide sequence ID" value="NZ_BAABDK010000008.1"/>
</dbReference>
<keyword evidence="2" id="KW-1185">Reference proteome</keyword>
<evidence type="ECO:0000313" key="1">
    <source>
        <dbReference type="EMBL" id="GAA4026820.1"/>
    </source>
</evidence>
<name>A0ABP7TK93_9BACT</name>
<dbReference type="EMBL" id="BAABDK010000008">
    <property type="protein sequence ID" value="GAA4026820.1"/>
    <property type="molecule type" value="Genomic_DNA"/>
</dbReference>
<sequence length="93" mass="10343">MQADFNSDSSTLLLHPGQLGGVQHDILFSVMKVIHRQPEAAVRPAAVSASDKVNRLSCCCRISELMPLVRQLHDEARARHEAQRQGEERQQAA</sequence>
<dbReference type="Proteomes" id="UP001501469">
    <property type="component" value="Unassembled WGS sequence"/>
</dbReference>
<comment type="caution">
    <text evidence="1">The sequence shown here is derived from an EMBL/GenBank/DDBJ whole genome shotgun (WGS) entry which is preliminary data.</text>
</comment>
<accession>A0ABP7TK93</accession>
<protein>
    <submittedName>
        <fullName evidence="1">Uncharacterized protein</fullName>
    </submittedName>
</protein>
<evidence type="ECO:0000313" key="2">
    <source>
        <dbReference type="Proteomes" id="UP001501469"/>
    </source>
</evidence>
<proteinExistence type="predicted"/>
<reference evidence="2" key="1">
    <citation type="journal article" date="2019" name="Int. J. Syst. Evol. Microbiol.">
        <title>The Global Catalogue of Microorganisms (GCM) 10K type strain sequencing project: providing services to taxonomists for standard genome sequencing and annotation.</title>
        <authorList>
            <consortium name="The Broad Institute Genomics Platform"/>
            <consortium name="The Broad Institute Genome Sequencing Center for Infectious Disease"/>
            <person name="Wu L."/>
            <person name="Ma J."/>
        </authorList>
    </citation>
    <scope>NUCLEOTIDE SEQUENCE [LARGE SCALE GENOMIC DNA]</scope>
    <source>
        <strain evidence="2">JCM 17225</strain>
    </source>
</reference>
<gene>
    <name evidence="1" type="ORF">GCM10022409_08490</name>
</gene>
<organism evidence="1 2">
    <name type="scientific">Hymenobacter glaciei</name>
    <dbReference type="NCBI Taxonomy" id="877209"/>
    <lineage>
        <taxon>Bacteria</taxon>
        <taxon>Pseudomonadati</taxon>
        <taxon>Bacteroidota</taxon>
        <taxon>Cytophagia</taxon>
        <taxon>Cytophagales</taxon>
        <taxon>Hymenobacteraceae</taxon>
        <taxon>Hymenobacter</taxon>
    </lineage>
</organism>